<evidence type="ECO:0000256" key="1">
    <source>
        <dbReference type="SAM" id="MobiDB-lite"/>
    </source>
</evidence>
<sequence>MRATRRQLHGATMRVRRRWKRRLCVLNAVRIPCASISTMRGANCASQATERCAFSPALVLTRITPTTTQDAIDALERLAVYPSRAALVARPDPHALQQGSSLRMRQRAAYDDPLMVGVLKMGSGGWNLQLGAHAASTTLQRISDLHSAQSLAIVQARRHLRPSNVGEMRVSSARHPPHERPETSPPPFTQLDSPSIITPLSTTPPSRRAPPSRAEPTDFNMG</sequence>
<dbReference type="Proteomes" id="UP000054270">
    <property type="component" value="Unassembled WGS sequence"/>
</dbReference>
<evidence type="ECO:0000313" key="3">
    <source>
        <dbReference type="Proteomes" id="UP000054270"/>
    </source>
</evidence>
<keyword evidence="3" id="KW-1185">Reference proteome</keyword>
<dbReference type="AlphaFoldDB" id="A0A0D2NQF2"/>
<gene>
    <name evidence="2" type="ORF">HYPSUDRAFT_909173</name>
</gene>
<organism evidence="2 3">
    <name type="scientific">Hypholoma sublateritium (strain FD-334 SS-4)</name>
    <dbReference type="NCBI Taxonomy" id="945553"/>
    <lineage>
        <taxon>Eukaryota</taxon>
        <taxon>Fungi</taxon>
        <taxon>Dikarya</taxon>
        <taxon>Basidiomycota</taxon>
        <taxon>Agaricomycotina</taxon>
        <taxon>Agaricomycetes</taxon>
        <taxon>Agaricomycetidae</taxon>
        <taxon>Agaricales</taxon>
        <taxon>Agaricineae</taxon>
        <taxon>Strophariaceae</taxon>
        <taxon>Hypholoma</taxon>
    </lineage>
</organism>
<feature type="region of interest" description="Disordered" evidence="1">
    <location>
        <begin position="162"/>
        <end position="222"/>
    </location>
</feature>
<dbReference type="EMBL" id="KN817582">
    <property type="protein sequence ID" value="KJA19011.1"/>
    <property type="molecule type" value="Genomic_DNA"/>
</dbReference>
<proteinExistence type="predicted"/>
<name>A0A0D2NQF2_HYPSF</name>
<reference evidence="3" key="1">
    <citation type="submission" date="2014-04" db="EMBL/GenBank/DDBJ databases">
        <title>Evolutionary Origins and Diversification of the Mycorrhizal Mutualists.</title>
        <authorList>
            <consortium name="DOE Joint Genome Institute"/>
            <consortium name="Mycorrhizal Genomics Consortium"/>
            <person name="Kohler A."/>
            <person name="Kuo A."/>
            <person name="Nagy L.G."/>
            <person name="Floudas D."/>
            <person name="Copeland A."/>
            <person name="Barry K.W."/>
            <person name="Cichocki N."/>
            <person name="Veneault-Fourrey C."/>
            <person name="LaButti K."/>
            <person name="Lindquist E.A."/>
            <person name="Lipzen A."/>
            <person name="Lundell T."/>
            <person name="Morin E."/>
            <person name="Murat C."/>
            <person name="Riley R."/>
            <person name="Ohm R."/>
            <person name="Sun H."/>
            <person name="Tunlid A."/>
            <person name="Henrissat B."/>
            <person name="Grigoriev I.V."/>
            <person name="Hibbett D.S."/>
            <person name="Martin F."/>
        </authorList>
    </citation>
    <scope>NUCLEOTIDE SEQUENCE [LARGE SCALE GENOMIC DNA]</scope>
    <source>
        <strain evidence="3">FD-334 SS-4</strain>
    </source>
</reference>
<evidence type="ECO:0000313" key="2">
    <source>
        <dbReference type="EMBL" id="KJA19011.1"/>
    </source>
</evidence>
<accession>A0A0D2NQF2</accession>
<feature type="compositionally biased region" description="Low complexity" evidence="1">
    <location>
        <begin position="193"/>
        <end position="214"/>
    </location>
</feature>
<protein>
    <submittedName>
        <fullName evidence="2">Uncharacterized protein</fullName>
    </submittedName>
</protein>